<reference evidence="1" key="1">
    <citation type="journal article" date="2022" name="bioRxiv">
        <title>Sequencing and chromosome-scale assembly of the giantPleurodeles waltlgenome.</title>
        <authorList>
            <person name="Brown T."/>
            <person name="Elewa A."/>
            <person name="Iarovenko S."/>
            <person name="Subramanian E."/>
            <person name="Araus A.J."/>
            <person name="Petzold A."/>
            <person name="Susuki M."/>
            <person name="Suzuki K.-i.T."/>
            <person name="Hayashi T."/>
            <person name="Toyoda A."/>
            <person name="Oliveira C."/>
            <person name="Osipova E."/>
            <person name="Leigh N.D."/>
            <person name="Simon A."/>
            <person name="Yun M.H."/>
        </authorList>
    </citation>
    <scope>NUCLEOTIDE SEQUENCE</scope>
    <source>
        <strain evidence="1">20211129_DDA</strain>
        <tissue evidence="1">Liver</tissue>
    </source>
</reference>
<sequence>MPGSPRVLTLRHVLWANGSRCSGHGPTCAAAGCRAGHCDLACSGSLRWVGEKVHCPVPLSFRWGPCPRGGRQKKSAVTEGE</sequence>
<protein>
    <submittedName>
        <fullName evidence="1">Uncharacterized protein</fullName>
    </submittedName>
</protein>
<dbReference type="Proteomes" id="UP001066276">
    <property type="component" value="Chromosome 5"/>
</dbReference>
<evidence type="ECO:0000313" key="2">
    <source>
        <dbReference type="Proteomes" id="UP001066276"/>
    </source>
</evidence>
<dbReference type="AlphaFoldDB" id="A0AAV7RM84"/>
<keyword evidence="2" id="KW-1185">Reference proteome</keyword>
<dbReference type="PROSITE" id="PS51257">
    <property type="entry name" value="PROKAR_LIPOPROTEIN"/>
    <property type="match status" value="1"/>
</dbReference>
<accession>A0AAV7RM84</accession>
<name>A0AAV7RM84_PLEWA</name>
<organism evidence="1 2">
    <name type="scientific">Pleurodeles waltl</name>
    <name type="common">Iberian ribbed newt</name>
    <dbReference type="NCBI Taxonomy" id="8319"/>
    <lineage>
        <taxon>Eukaryota</taxon>
        <taxon>Metazoa</taxon>
        <taxon>Chordata</taxon>
        <taxon>Craniata</taxon>
        <taxon>Vertebrata</taxon>
        <taxon>Euteleostomi</taxon>
        <taxon>Amphibia</taxon>
        <taxon>Batrachia</taxon>
        <taxon>Caudata</taxon>
        <taxon>Salamandroidea</taxon>
        <taxon>Salamandridae</taxon>
        <taxon>Pleurodelinae</taxon>
        <taxon>Pleurodeles</taxon>
    </lineage>
</organism>
<evidence type="ECO:0000313" key="1">
    <source>
        <dbReference type="EMBL" id="KAJ1153384.1"/>
    </source>
</evidence>
<proteinExistence type="predicted"/>
<dbReference type="EMBL" id="JANPWB010000009">
    <property type="protein sequence ID" value="KAJ1153384.1"/>
    <property type="molecule type" value="Genomic_DNA"/>
</dbReference>
<comment type="caution">
    <text evidence="1">The sequence shown here is derived from an EMBL/GenBank/DDBJ whole genome shotgun (WGS) entry which is preliminary data.</text>
</comment>
<gene>
    <name evidence="1" type="ORF">NDU88_006145</name>
</gene>